<feature type="compositionally biased region" description="Polar residues" evidence="1">
    <location>
        <begin position="11"/>
        <end position="28"/>
    </location>
</feature>
<evidence type="ECO:0000256" key="1">
    <source>
        <dbReference type="SAM" id="MobiDB-lite"/>
    </source>
</evidence>
<protein>
    <submittedName>
        <fullName evidence="2">Uncharacterized protein</fullName>
    </submittedName>
</protein>
<organism evidence="2 3">
    <name type="scientific">Thelohanellus kitauei</name>
    <name type="common">Myxosporean</name>
    <dbReference type="NCBI Taxonomy" id="669202"/>
    <lineage>
        <taxon>Eukaryota</taxon>
        <taxon>Metazoa</taxon>
        <taxon>Cnidaria</taxon>
        <taxon>Myxozoa</taxon>
        <taxon>Myxosporea</taxon>
        <taxon>Bivalvulida</taxon>
        <taxon>Platysporina</taxon>
        <taxon>Myxobolidae</taxon>
        <taxon>Thelohanellus</taxon>
    </lineage>
</organism>
<dbReference type="AlphaFoldDB" id="A0A0C2IWM9"/>
<name>A0A0C2IWM9_THEKT</name>
<evidence type="ECO:0000313" key="3">
    <source>
        <dbReference type="Proteomes" id="UP000031668"/>
    </source>
</evidence>
<evidence type="ECO:0000313" key="2">
    <source>
        <dbReference type="EMBL" id="KII61287.1"/>
    </source>
</evidence>
<accession>A0A0C2IWM9</accession>
<reference evidence="2 3" key="1">
    <citation type="journal article" date="2014" name="Genome Biol. Evol.">
        <title>The genome of the myxosporean Thelohanellus kitauei shows adaptations to nutrient acquisition within its fish host.</title>
        <authorList>
            <person name="Yang Y."/>
            <person name="Xiong J."/>
            <person name="Zhou Z."/>
            <person name="Huo F."/>
            <person name="Miao W."/>
            <person name="Ran C."/>
            <person name="Liu Y."/>
            <person name="Zhang J."/>
            <person name="Feng J."/>
            <person name="Wang M."/>
            <person name="Wang M."/>
            <person name="Wang L."/>
            <person name="Yao B."/>
        </authorList>
    </citation>
    <scope>NUCLEOTIDE SEQUENCE [LARGE SCALE GENOMIC DNA]</scope>
    <source>
        <strain evidence="2">Wuqing</strain>
    </source>
</reference>
<proteinExistence type="predicted"/>
<gene>
    <name evidence="2" type="ORF">RF11_08465</name>
</gene>
<dbReference type="EMBL" id="JWZT01005348">
    <property type="protein sequence ID" value="KII61287.1"/>
    <property type="molecule type" value="Genomic_DNA"/>
</dbReference>
<sequence length="127" mass="14069">MLERHLCVTGHASSTSQDTKHNASNNTYTRGILYSPTAKNRRLGSPSTQTIYEYAISINDLIVESMNGSYTKCEYSYSDIPNKIHTSIMIAKRRLNSIQANNTPPTSPPKKAIIPQFVVLAKSPVIV</sequence>
<dbReference type="Proteomes" id="UP000031668">
    <property type="component" value="Unassembled WGS sequence"/>
</dbReference>
<comment type="caution">
    <text evidence="2">The sequence shown here is derived from an EMBL/GenBank/DDBJ whole genome shotgun (WGS) entry which is preliminary data.</text>
</comment>
<keyword evidence="3" id="KW-1185">Reference proteome</keyword>
<feature type="region of interest" description="Disordered" evidence="1">
    <location>
        <begin position="1"/>
        <end position="28"/>
    </location>
</feature>